<dbReference type="GO" id="GO:0008239">
    <property type="term" value="F:dipeptidyl-peptidase activity"/>
    <property type="evidence" value="ECO:0007669"/>
    <property type="project" value="TreeGrafter"/>
</dbReference>
<evidence type="ECO:0000313" key="7">
    <source>
        <dbReference type="Proteomes" id="UP001210925"/>
    </source>
</evidence>
<dbReference type="PANTHER" id="PTHR11010:SF117">
    <property type="entry name" value="SERINE PROTEASE 16"/>
    <property type="match status" value="1"/>
</dbReference>
<sequence>MHIALLVAAVFGLAPIRHEKHRTFSKVKVQKASASFQYFEQPQDHFDPSNTNTWKQRFYVDDSNFHNNGPVFLELGGEGEIDPSYLQYQLETQLAKRYNGVHIILEHRYYSNHSRPVQDVDIDNPTYSQLKYLSSEQALADAANFIKNYTPSKKPSVWITTGGSYAGALSAWMRDKYPDLVFAAHASSAPILAKEDFWEYGYAVDVGIPKTGGTEACAAGWRRAVKLFDKKLQTNATELGVTFNKTNSLNETLSFGNAAGISAYWGQLVQYGQPTPLIYHGKHKNDVDLVCSGKYYTTFIDTNSTDEALLNDYMEFSNLQPVNPPPQDPYANAFWQYQFCMEFGFFQDYTSKNTTSFSSYLTLDFWREECATSFPDAYKGFNKSITNTMYGGLNIVNNATNIIFANGDNYMHLSLAVLALSVCALKPIRHDKVQQLEAFALKADDGKNIMNHAPLTNYQYFTQPQDHFDKRNKNTWQQKFFVDDRYFQDNGPVFLELGGEGPISGRYVNYQLETQLAKRYNGLHIILEHRYYGTNSSQPVQNIDYQNPKKAQFKYLTAEQALEDAANFIRHYQLSKNASAWITFGGSYSGALSAWMRYKYPDLVYAAHASSAPVLAKENFWEYGHAVDVGLPKTNGGNEACETGWKRAVKLYDHYLSKNKTLAHNITALGDAASISSYFAGFVQYGYPTQLIYKNETLNDIDIVCSGNNYTSFIDPKSSDKQLLHDYIEFSTLAPAQPQEDNIVVNVGWNYQYCTEFGYFQDYARKNTTAYSKYVSVEYWRKSCAAAFPDGYHISGYHNTNKKFGGLDIVNLATNIVFVNGEIDPWHWLGINFQPSTPNYFVFVALGHHCDDLFVYEDHPEYYTPGQLEANKEILATWDKLIAAIPNKH</sequence>
<dbReference type="GO" id="GO:0070008">
    <property type="term" value="F:serine-type exopeptidase activity"/>
    <property type="evidence" value="ECO:0007669"/>
    <property type="project" value="InterPro"/>
</dbReference>
<reference evidence="6" key="1">
    <citation type="submission" date="2020-05" db="EMBL/GenBank/DDBJ databases">
        <title>Phylogenomic resolution of chytrid fungi.</title>
        <authorList>
            <person name="Stajich J.E."/>
            <person name="Amses K."/>
            <person name="Simmons R."/>
            <person name="Seto K."/>
            <person name="Myers J."/>
            <person name="Bonds A."/>
            <person name="Quandt C.A."/>
            <person name="Barry K."/>
            <person name="Liu P."/>
            <person name="Grigoriev I."/>
            <person name="Longcore J.E."/>
            <person name="James T.Y."/>
        </authorList>
    </citation>
    <scope>NUCLEOTIDE SEQUENCE</scope>
    <source>
        <strain evidence="6">PLAUS21</strain>
    </source>
</reference>
<organism evidence="6 7">
    <name type="scientific">Boothiomyces macroporosus</name>
    <dbReference type="NCBI Taxonomy" id="261099"/>
    <lineage>
        <taxon>Eukaryota</taxon>
        <taxon>Fungi</taxon>
        <taxon>Fungi incertae sedis</taxon>
        <taxon>Chytridiomycota</taxon>
        <taxon>Chytridiomycota incertae sedis</taxon>
        <taxon>Chytridiomycetes</taxon>
        <taxon>Rhizophydiales</taxon>
        <taxon>Terramycetaceae</taxon>
        <taxon>Boothiomyces</taxon>
    </lineage>
</organism>
<dbReference type="AlphaFoldDB" id="A0AAD5UQ53"/>
<proteinExistence type="inferred from homology"/>
<protein>
    <submittedName>
        <fullName evidence="6">Thymus-specific serine protease</fullName>
    </submittedName>
</protein>
<dbReference type="Proteomes" id="UP001210925">
    <property type="component" value="Unassembled WGS sequence"/>
</dbReference>
<evidence type="ECO:0000256" key="4">
    <source>
        <dbReference type="ARBA" id="ARBA00022801"/>
    </source>
</evidence>
<name>A0AAD5UQ53_9FUNG</name>
<comment type="similarity">
    <text evidence="1">Belongs to the peptidase S28 family.</text>
</comment>
<evidence type="ECO:0000256" key="1">
    <source>
        <dbReference type="ARBA" id="ARBA00011079"/>
    </source>
</evidence>
<dbReference type="GO" id="GO:0006508">
    <property type="term" value="P:proteolysis"/>
    <property type="evidence" value="ECO:0007669"/>
    <property type="project" value="UniProtKB-KW"/>
</dbReference>
<dbReference type="InterPro" id="IPR008758">
    <property type="entry name" value="Peptidase_S28"/>
</dbReference>
<accession>A0AAD5UQ53</accession>
<evidence type="ECO:0000256" key="5">
    <source>
        <dbReference type="ARBA" id="ARBA00023180"/>
    </source>
</evidence>
<dbReference type="PANTHER" id="PTHR11010">
    <property type="entry name" value="PROTEASE S28 PRO-X CARBOXYPEPTIDASE-RELATED"/>
    <property type="match status" value="1"/>
</dbReference>
<gene>
    <name evidence="6" type="primary">PRSS16_2</name>
    <name evidence="6" type="ORF">HK103_006001</name>
</gene>
<dbReference type="Pfam" id="PF05577">
    <property type="entry name" value="Peptidase_S28"/>
    <property type="match status" value="2"/>
</dbReference>
<dbReference type="Gene3D" id="3.40.50.1820">
    <property type="entry name" value="alpha/beta hydrolase"/>
    <property type="match status" value="2"/>
</dbReference>
<dbReference type="InterPro" id="IPR042269">
    <property type="entry name" value="Ser_carbopepase_S28_SKS"/>
</dbReference>
<keyword evidence="2 6" id="KW-0645">Protease</keyword>
<keyword evidence="3" id="KW-0732">Signal</keyword>
<evidence type="ECO:0000256" key="2">
    <source>
        <dbReference type="ARBA" id="ARBA00022670"/>
    </source>
</evidence>
<comment type="caution">
    <text evidence="6">The sequence shown here is derived from an EMBL/GenBank/DDBJ whole genome shotgun (WGS) entry which is preliminary data.</text>
</comment>
<evidence type="ECO:0000256" key="3">
    <source>
        <dbReference type="ARBA" id="ARBA00022729"/>
    </source>
</evidence>
<keyword evidence="5" id="KW-0325">Glycoprotein</keyword>
<evidence type="ECO:0000313" key="6">
    <source>
        <dbReference type="EMBL" id="KAJ3261393.1"/>
    </source>
</evidence>
<dbReference type="SUPFAM" id="SSF53474">
    <property type="entry name" value="alpha/beta-Hydrolases"/>
    <property type="match status" value="2"/>
</dbReference>
<keyword evidence="4" id="KW-0378">Hydrolase</keyword>
<keyword evidence="7" id="KW-1185">Reference proteome</keyword>
<dbReference type="Gene3D" id="1.20.120.980">
    <property type="entry name" value="Serine carboxypeptidase S28, SKS domain"/>
    <property type="match status" value="2"/>
</dbReference>
<dbReference type="InterPro" id="IPR029058">
    <property type="entry name" value="AB_hydrolase_fold"/>
</dbReference>
<dbReference type="EMBL" id="JADGKB010000006">
    <property type="protein sequence ID" value="KAJ3261393.1"/>
    <property type="molecule type" value="Genomic_DNA"/>
</dbReference>